<organism evidence="3 4">
    <name type="scientific">Tritrichomonas musculus</name>
    <dbReference type="NCBI Taxonomy" id="1915356"/>
    <lineage>
        <taxon>Eukaryota</taxon>
        <taxon>Metamonada</taxon>
        <taxon>Parabasalia</taxon>
        <taxon>Tritrichomonadida</taxon>
        <taxon>Tritrichomonadidae</taxon>
        <taxon>Tritrichomonas</taxon>
    </lineage>
</organism>
<feature type="region of interest" description="Disordered" evidence="2">
    <location>
        <begin position="204"/>
        <end position="232"/>
    </location>
</feature>
<proteinExistence type="predicted"/>
<dbReference type="InterPro" id="IPR011990">
    <property type="entry name" value="TPR-like_helical_dom_sf"/>
</dbReference>
<dbReference type="InterPro" id="IPR019734">
    <property type="entry name" value="TPR_rpt"/>
</dbReference>
<feature type="repeat" description="TPR" evidence="1">
    <location>
        <begin position="132"/>
        <end position="165"/>
    </location>
</feature>
<dbReference type="SUPFAM" id="SSF48452">
    <property type="entry name" value="TPR-like"/>
    <property type="match status" value="1"/>
</dbReference>
<dbReference type="EMBL" id="JAPFFF010000029">
    <property type="protein sequence ID" value="KAK8846127.1"/>
    <property type="molecule type" value="Genomic_DNA"/>
</dbReference>
<dbReference type="Pfam" id="PF13181">
    <property type="entry name" value="TPR_8"/>
    <property type="match status" value="1"/>
</dbReference>
<sequence length="373" mass="43387">MTNQDNFDTSSFSSFFNYEGNLRQVNNRRAPRRTQFERQSAYHRLSRFPDRFNAKPKLPSAEDPNDPTPFATNFFKANPDMEDLSKPEEKLEALTRKLAENTSMPTSERFTALSQQKTMRYLIYGDDSIEMLRSYVALGMFYNENRRHESAIRNLDQAQKLEKTHPLEKKDSFIVALELAEAHLSIENNKSKHVADAETALKPFEQFVKDNSPDNEEKDNDDKEEEEEEADLDRLDTVTKIRYDLAIARILSGKKDYQGAEEKFKEALDQYDQTHQDEPLGRLYVEIADTCDNANDKEEAQQYYEKALKIFQGLKLTEMAELVDNKIDDIKSQIQLAERKCGQEEEEYEDGNGDKSTASEESEFEKRAPRRYK</sequence>
<dbReference type="Pfam" id="PF13424">
    <property type="entry name" value="TPR_12"/>
    <property type="match status" value="1"/>
</dbReference>
<comment type="caution">
    <text evidence="3">The sequence shown here is derived from an EMBL/GenBank/DDBJ whole genome shotgun (WGS) entry which is preliminary data.</text>
</comment>
<dbReference type="PROSITE" id="PS50005">
    <property type="entry name" value="TPR"/>
    <property type="match status" value="1"/>
</dbReference>
<evidence type="ECO:0000313" key="4">
    <source>
        <dbReference type="Proteomes" id="UP001470230"/>
    </source>
</evidence>
<accession>A0ABR2HFA4</accession>
<feature type="region of interest" description="Disordered" evidence="2">
    <location>
        <begin position="338"/>
        <end position="373"/>
    </location>
</feature>
<keyword evidence="1" id="KW-0802">TPR repeat</keyword>
<evidence type="ECO:0000256" key="2">
    <source>
        <dbReference type="SAM" id="MobiDB-lite"/>
    </source>
</evidence>
<keyword evidence="4" id="KW-1185">Reference proteome</keyword>
<dbReference type="Gene3D" id="1.25.40.10">
    <property type="entry name" value="Tetratricopeptide repeat domain"/>
    <property type="match status" value="1"/>
</dbReference>
<evidence type="ECO:0000313" key="3">
    <source>
        <dbReference type="EMBL" id="KAK8846127.1"/>
    </source>
</evidence>
<feature type="compositionally biased region" description="Acidic residues" evidence="2">
    <location>
        <begin position="213"/>
        <end position="231"/>
    </location>
</feature>
<dbReference type="Proteomes" id="UP001470230">
    <property type="component" value="Unassembled WGS sequence"/>
</dbReference>
<protein>
    <recommendedName>
        <fullName evidence="5">TPR Domain containing protein</fullName>
    </recommendedName>
</protein>
<reference evidence="3 4" key="1">
    <citation type="submission" date="2024-04" db="EMBL/GenBank/DDBJ databases">
        <title>Tritrichomonas musculus Genome.</title>
        <authorList>
            <person name="Alves-Ferreira E."/>
            <person name="Grigg M."/>
            <person name="Lorenzi H."/>
            <person name="Galac M."/>
        </authorList>
    </citation>
    <scope>NUCLEOTIDE SEQUENCE [LARGE SCALE GENOMIC DNA]</scope>
    <source>
        <strain evidence="3 4">EAF2021</strain>
    </source>
</reference>
<evidence type="ECO:0008006" key="5">
    <source>
        <dbReference type="Google" id="ProtNLM"/>
    </source>
</evidence>
<dbReference type="SMART" id="SM00028">
    <property type="entry name" value="TPR"/>
    <property type="match status" value="3"/>
</dbReference>
<evidence type="ECO:0000256" key="1">
    <source>
        <dbReference type="PROSITE-ProRule" id="PRU00339"/>
    </source>
</evidence>
<name>A0ABR2HFA4_9EUKA</name>
<gene>
    <name evidence="3" type="ORF">M9Y10_020131</name>
</gene>